<evidence type="ECO:0000259" key="5">
    <source>
        <dbReference type="PROSITE" id="PS50075"/>
    </source>
</evidence>
<dbReference type="Gene3D" id="3.30.300.30">
    <property type="match status" value="1"/>
</dbReference>
<dbReference type="PANTHER" id="PTHR45527:SF1">
    <property type="entry name" value="FATTY ACID SYNTHASE"/>
    <property type="match status" value="1"/>
</dbReference>
<evidence type="ECO:0000256" key="2">
    <source>
        <dbReference type="ARBA" id="ARBA00022450"/>
    </source>
</evidence>
<dbReference type="PANTHER" id="PTHR45527">
    <property type="entry name" value="NONRIBOSOMAL PEPTIDE SYNTHETASE"/>
    <property type="match status" value="1"/>
</dbReference>
<dbReference type="SUPFAM" id="SSF47336">
    <property type="entry name" value="ACP-like"/>
    <property type="match status" value="1"/>
</dbReference>
<evidence type="ECO:0000256" key="3">
    <source>
        <dbReference type="ARBA" id="ARBA00022553"/>
    </source>
</evidence>
<dbReference type="EMBL" id="JBJDQH010000010">
    <property type="protein sequence ID" value="MFK4269272.1"/>
    <property type="molecule type" value="Genomic_DNA"/>
</dbReference>
<dbReference type="PROSITE" id="PS50075">
    <property type="entry name" value="CARRIER"/>
    <property type="match status" value="1"/>
</dbReference>
<name>A0ABW8LTN9_9ACTN</name>
<dbReference type="InterPro" id="IPR000873">
    <property type="entry name" value="AMP-dep_synth/lig_dom"/>
</dbReference>
<dbReference type="InterPro" id="IPR001242">
    <property type="entry name" value="Condensation_dom"/>
</dbReference>
<evidence type="ECO:0000256" key="1">
    <source>
        <dbReference type="ARBA" id="ARBA00001957"/>
    </source>
</evidence>
<organism evidence="6 7">
    <name type="scientific">Streptomyces milbemycinicus</name>
    <dbReference type="NCBI Taxonomy" id="476552"/>
    <lineage>
        <taxon>Bacteria</taxon>
        <taxon>Bacillati</taxon>
        <taxon>Actinomycetota</taxon>
        <taxon>Actinomycetes</taxon>
        <taxon>Kitasatosporales</taxon>
        <taxon>Streptomycetaceae</taxon>
        <taxon>Streptomyces</taxon>
    </lineage>
</organism>
<gene>
    <name evidence="6" type="ORF">ACI2L5_30685</name>
</gene>
<dbReference type="Gene3D" id="3.40.50.12780">
    <property type="entry name" value="N-terminal domain of ligase-like"/>
    <property type="match status" value="1"/>
</dbReference>
<dbReference type="RefSeq" id="WP_404747611.1">
    <property type="nucleotide sequence ID" value="NZ_JBJDQH010000010.1"/>
</dbReference>
<dbReference type="Gene3D" id="3.30.559.10">
    <property type="entry name" value="Chloramphenicol acetyltransferase-like domain"/>
    <property type="match status" value="1"/>
</dbReference>
<dbReference type="SUPFAM" id="SSF56801">
    <property type="entry name" value="Acetyl-CoA synthetase-like"/>
    <property type="match status" value="1"/>
</dbReference>
<dbReference type="Gene3D" id="3.30.559.30">
    <property type="entry name" value="Nonribosomal peptide synthetase, condensation domain"/>
    <property type="match status" value="1"/>
</dbReference>
<dbReference type="InterPro" id="IPR042099">
    <property type="entry name" value="ANL_N_sf"/>
</dbReference>
<dbReference type="InterPro" id="IPR023213">
    <property type="entry name" value="CAT-like_dom_sf"/>
</dbReference>
<evidence type="ECO:0000313" key="6">
    <source>
        <dbReference type="EMBL" id="MFK4269272.1"/>
    </source>
</evidence>
<dbReference type="Pfam" id="PF00668">
    <property type="entry name" value="Condensation"/>
    <property type="match status" value="1"/>
</dbReference>
<dbReference type="InterPro" id="IPR036736">
    <property type="entry name" value="ACP-like_sf"/>
</dbReference>
<comment type="cofactor">
    <cofactor evidence="1">
        <name>pantetheine 4'-phosphate</name>
        <dbReference type="ChEBI" id="CHEBI:47942"/>
    </cofactor>
</comment>
<sequence>MNSAGHPLSRQQQTVWASQQLRPDGDSYHVPVAYRLSGHVAEKELAEAIRSVLDRHPVLRVAIHQLSSGELRQSVRPTPDRVLDVHQVTADELQERLTAAASEPFSGETAHRVRADLFRLSPQDAVLLMVFDHIAVDAPSVGLIMEELGQAYTDALDGRLPTAAPIGESPYFAYVRQQQERTNLPEEREHTDFWGKYLEGLDVLASAPRKRPYSDDSPIRHSSCPLSFRADFIELVERRRVTPFAVLLSAYSLTLQHFLRSDDVVVSYPAVDWRRTEFDKVVGLFTDMMLFRCPPQAETSLQGYVREVQESLFTCLEHQGESLEKLWARMRVIAGGGAALPAMLSVNDLGTDPRLPGLDVERIQLIPRDGKSELLLAIDISGTEVTGRLDFDPDVYDPATAQRLARAWETVLGQIVDGWDGAAREVELITEADRSLVLDTWNAPPGEVDPPHVPESFLRQATAAPEKVALIDEGHEVTYGELERASRSLAARIAALGLPSGSVVALCLPRSARFVEAALAVLRCGLAFLPVDMEQPPRRRAFVLSDAGAAAVIAPSHAGLGALPPGVKPLGLDAAEAAAPGDGFEDRPMDAEAPAYVITTSGSTGLPKAVVVPHRALTNNLRWKRDEFGFHAEDRFYFKTPPIFDASVWEYLAPLTVGATLVVAPPGAHRDPAAMLGEMRRHAVTVAQFVPTLLKALLAEDGWGGLPALRRLFAGGEALDSWVVEAVKKGCHAQVINLYGPTEAGCDATSHLCRTGAEPEAAVPIGRPIPGGQAYVLGPGGQLMPPTFVGELCLGGLPLALGYANRAELTAERFVPHPFGEDPGALLYRTGDLARFTEDGLLEFHGRDDGQAKLRGLRVELDGIRNLLLGHPGIQDAVVTVRPELPDSLLAYVVCEPDDVLAGLRGHLADRLPPEHLPTHFVRLAQLPLTATGKVDVRALPLPEAGAAPTSHSEPRTGLERRLAALWAEVLGTEPDRVPRDLSLFQLGGSSLTLIHLHRRLRTEIAPGLSVTDLFKYPTVAAVARSLSGSENDGG</sequence>
<dbReference type="InterPro" id="IPR010071">
    <property type="entry name" value="AA_adenyl_dom"/>
</dbReference>
<comment type="caution">
    <text evidence="6">The sequence shown here is derived from an EMBL/GenBank/DDBJ whole genome shotgun (WGS) entry which is preliminary data.</text>
</comment>
<dbReference type="InterPro" id="IPR009081">
    <property type="entry name" value="PP-bd_ACP"/>
</dbReference>
<dbReference type="Pfam" id="PF00550">
    <property type="entry name" value="PP-binding"/>
    <property type="match status" value="1"/>
</dbReference>
<dbReference type="NCBIfam" id="TIGR01733">
    <property type="entry name" value="AA-adenyl-dom"/>
    <property type="match status" value="1"/>
</dbReference>
<dbReference type="SMART" id="SM00823">
    <property type="entry name" value="PKS_PP"/>
    <property type="match status" value="1"/>
</dbReference>
<dbReference type="InterPro" id="IPR020845">
    <property type="entry name" value="AMP-binding_CS"/>
</dbReference>
<keyword evidence="3" id="KW-0597">Phosphoprotein</keyword>
<dbReference type="CDD" id="cd05930">
    <property type="entry name" value="A_NRPS"/>
    <property type="match status" value="1"/>
</dbReference>
<dbReference type="InterPro" id="IPR045851">
    <property type="entry name" value="AMP-bd_C_sf"/>
</dbReference>
<protein>
    <submittedName>
        <fullName evidence="6">Amino acid adenylation domain-containing protein</fullName>
    </submittedName>
</protein>
<keyword evidence="7" id="KW-1185">Reference proteome</keyword>
<dbReference type="InterPro" id="IPR025110">
    <property type="entry name" value="AMP-bd_C"/>
</dbReference>
<dbReference type="Gene3D" id="1.10.1200.10">
    <property type="entry name" value="ACP-like"/>
    <property type="match status" value="1"/>
</dbReference>
<feature type="domain" description="Carrier" evidence="5">
    <location>
        <begin position="954"/>
        <end position="1031"/>
    </location>
</feature>
<evidence type="ECO:0000256" key="4">
    <source>
        <dbReference type="SAM" id="MobiDB-lite"/>
    </source>
</evidence>
<proteinExistence type="predicted"/>
<evidence type="ECO:0000313" key="7">
    <source>
        <dbReference type="Proteomes" id="UP001620295"/>
    </source>
</evidence>
<dbReference type="Proteomes" id="UP001620295">
    <property type="component" value="Unassembled WGS sequence"/>
</dbReference>
<accession>A0ABW8LTN9</accession>
<dbReference type="Pfam" id="PF13193">
    <property type="entry name" value="AMP-binding_C"/>
    <property type="match status" value="1"/>
</dbReference>
<dbReference type="PROSITE" id="PS00455">
    <property type="entry name" value="AMP_BINDING"/>
    <property type="match status" value="1"/>
</dbReference>
<feature type="compositionally biased region" description="Polar residues" evidence="4">
    <location>
        <begin position="1"/>
        <end position="21"/>
    </location>
</feature>
<dbReference type="SUPFAM" id="SSF52777">
    <property type="entry name" value="CoA-dependent acyltransferases"/>
    <property type="match status" value="2"/>
</dbReference>
<dbReference type="Pfam" id="PF00501">
    <property type="entry name" value="AMP-binding"/>
    <property type="match status" value="1"/>
</dbReference>
<keyword evidence="2" id="KW-0596">Phosphopantetheine</keyword>
<reference evidence="6 7" key="1">
    <citation type="submission" date="2024-11" db="EMBL/GenBank/DDBJ databases">
        <title>The Natural Products Discovery Center: Release of the First 8490 Sequenced Strains for Exploring Actinobacteria Biosynthetic Diversity.</title>
        <authorList>
            <person name="Kalkreuter E."/>
            <person name="Kautsar S.A."/>
            <person name="Yang D."/>
            <person name="Bader C.D."/>
            <person name="Teijaro C.N."/>
            <person name="Fluegel L."/>
            <person name="Davis C.M."/>
            <person name="Simpson J.R."/>
            <person name="Lauterbach L."/>
            <person name="Steele A.D."/>
            <person name="Gui C."/>
            <person name="Meng S."/>
            <person name="Li G."/>
            <person name="Viehrig K."/>
            <person name="Ye F."/>
            <person name="Su P."/>
            <person name="Kiefer A.F."/>
            <person name="Nichols A."/>
            <person name="Cepeda A.J."/>
            <person name="Yan W."/>
            <person name="Fan B."/>
            <person name="Jiang Y."/>
            <person name="Adhikari A."/>
            <person name="Zheng C.-J."/>
            <person name="Schuster L."/>
            <person name="Cowan T.M."/>
            <person name="Smanski M.J."/>
            <person name="Chevrette M.G."/>
            <person name="De Carvalho L.P.S."/>
            <person name="Shen B."/>
        </authorList>
    </citation>
    <scope>NUCLEOTIDE SEQUENCE [LARGE SCALE GENOMIC DNA]</scope>
    <source>
        <strain evidence="6 7">NPDC020863</strain>
    </source>
</reference>
<dbReference type="InterPro" id="IPR020806">
    <property type="entry name" value="PKS_PP-bd"/>
</dbReference>
<feature type="region of interest" description="Disordered" evidence="4">
    <location>
        <begin position="1"/>
        <end position="22"/>
    </location>
</feature>